<dbReference type="PANTHER" id="PTHR30461">
    <property type="entry name" value="DNA-INVERTASE FROM LAMBDOID PROPHAGE"/>
    <property type="match status" value="1"/>
</dbReference>
<keyword evidence="1" id="KW-0238">DNA-binding</keyword>
<dbReference type="EMBL" id="CP062916">
    <property type="protein sequence ID" value="QPF10531.1"/>
    <property type="molecule type" value="Genomic_DNA"/>
</dbReference>
<dbReference type="InterPro" id="IPR036162">
    <property type="entry name" value="Resolvase-like_N_sf"/>
</dbReference>
<dbReference type="PROSITE" id="PS51736">
    <property type="entry name" value="RECOMBINASES_3"/>
    <property type="match status" value="1"/>
</dbReference>
<evidence type="ECO:0000259" key="4">
    <source>
        <dbReference type="PROSITE" id="PS51736"/>
    </source>
</evidence>
<dbReference type="CDD" id="cd00338">
    <property type="entry name" value="Ser_Recombinase"/>
    <property type="match status" value="1"/>
</dbReference>
<dbReference type="Pfam" id="PF00239">
    <property type="entry name" value="Resolvase"/>
    <property type="match status" value="1"/>
</dbReference>
<dbReference type="SUPFAM" id="SSF53041">
    <property type="entry name" value="Resolvase-like"/>
    <property type="match status" value="1"/>
</dbReference>
<evidence type="ECO:0000256" key="1">
    <source>
        <dbReference type="ARBA" id="ARBA00023125"/>
    </source>
</evidence>
<dbReference type="Proteomes" id="UP000594500">
    <property type="component" value="Chromosome"/>
</dbReference>
<reference evidence="6 7" key="1">
    <citation type="submission" date="2020-10" db="EMBL/GenBank/DDBJ databases">
        <title>Resistance determinants and their genetic context in bacteria from a longitudinal study of pigs reared under conventional and antibiotic-free husbandry practices.</title>
        <authorList>
            <person name="Poulin-Laprade D."/>
            <person name="Brouard J.-S."/>
            <person name="Gagnon N."/>
            <person name="Turcotte A."/>
            <person name="Langlois A."/>
            <person name="Matte J.J."/>
            <person name="Carrillo C.D."/>
            <person name="Zaheer R."/>
            <person name="McAllister T."/>
            <person name="Topp E."/>
            <person name="Talbot G."/>
        </authorList>
    </citation>
    <scope>NUCLEOTIDE SEQUENCE [LARGE SCALE GENOMIC DNA]</scope>
    <source>
        <strain evidence="6 7">Res13-Abat-PEB01-P1-04-A</strain>
    </source>
</reference>
<feature type="domain" description="Recombinase" evidence="5">
    <location>
        <begin position="176"/>
        <end position="293"/>
    </location>
</feature>
<dbReference type="AlphaFoldDB" id="A0AAP9XTC4"/>
<dbReference type="SMART" id="SM00857">
    <property type="entry name" value="Resolvase"/>
    <property type="match status" value="1"/>
</dbReference>
<dbReference type="GO" id="GO:0000150">
    <property type="term" value="F:DNA strand exchange activity"/>
    <property type="evidence" value="ECO:0007669"/>
    <property type="project" value="InterPro"/>
</dbReference>
<dbReference type="RefSeq" id="WP_195710980.1">
    <property type="nucleotide sequence ID" value="NZ_CP062916.1"/>
</dbReference>
<name>A0AAP9XTC4_RAOTE</name>
<dbReference type="InterPro" id="IPR006119">
    <property type="entry name" value="Resolv_N"/>
</dbReference>
<dbReference type="Gene3D" id="3.40.50.1390">
    <property type="entry name" value="Resolvase, N-terminal catalytic domain"/>
    <property type="match status" value="1"/>
</dbReference>
<evidence type="ECO:0000313" key="6">
    <source>
        <dbReference type="EMBL" id="QPF10531.1"/>
    </source>
</evidence>
<feature type="domain" description="Resolvase/invertase-type recombinase catalytic" evidence="4">
    <location>
        <begin position="3"/>
        <end position="164"/>
    </location>
</feature>
<evidence type="ECO:0000313" key="7">
    <source>
        <dbReference type="Proteomes" id="UP000594500"/>
    </source>
</evidence>
<keyword evidence="2" id="KW-0233">DNA recombination</keyword>
<sequence>MPKAISYIRFSTKIQSVGDSTKRQSKYINDWLKRNPDYYLDESLRFQDLGISGFSGANAKSGAFGEFLAAVESGYIEAGSVLLVESLDRVSRQDIDTAGEQLRKILRSGVEVVTLVDNEWYTKESLKDSLSMIKAMLVMERAHEESAMKSTRLRSVWAAKRERAAKGEIMSKRCAAWLKVSEDRSRFEFIPENVKAVQRVFQLRLEGLSHVKIAKQMNDEGFSTLNQFKSVTGGWSQSSVTELLSNRSVIGFKVPSKSMAVKGVSEIPNYYPSIITDEQFYAVQQLKQGSGRKPSSDLPLLTNLFKGVLRCSECGFIVVVAGVSAKRSGIYKCSMKSEGRCNSVGFSRLQTDRALVQGLLYNANRLFLNRDNGSAIGALQGELEQLQKQRERLIKLAMLADDTESMAKDLNESPRV</sequence>
<dbReference type="InterPro" id="IPR050639">
    <property type="entry name" value="SSR_resolvase"/>
</dbReference>
<accession>A0AAP9XTC4</accession>
<dbReference type="GO" id="GO:0003677">
    <property type="term" value="F:DNA binding"/>
    <property type="evidence" value="ECO:0007669"/>
    <property type="project" value="UniProtKB-KW"/>
</dbReference>
<protein>
    <submittedName>
        <fullName evidence="6">Recombinase family protein</fullName>
    </submittedName>
</protein>
<feature type="coiled-coil region" evidence="3">
    <location>
        <begin position="376"/>
        <end position="403"/>
    </location>
</feature>
<evidence type="ECO:0000256" key="3">
    <source>
        <dbReference type="SAM" id="Coils"/>
    </source>
</evidence>
<evidence type="ECO:0000259" key="5">
    <source>
        <dbReference type="PROSITE" id="PS51737"/>
    </source>
</evidence>
<gene>
    <name evidence="6" type="ORF">IMO34_09220</name>
</gene>
<dbReference type="PANTHER" id="PTHR30461:SF2">
    <property type="entry name" value="SERINE RECOMBINASE PINE-RELATED"/>
    <property type="match status" value="1"/>
</dbReference>
<keyword evidence="3" id="KW-0175">Coiled coil</keyword>
<dbReference type="PROSITE" id="PS51737">
    <property type="entry name" value="RECOMBINASE_DNA_BIND"/>
    <property type="match status" value="1"/>
</dbReference>
<dbReference type="InterPro" id="IPR038109">
    <property type="entry name" value="DNA_bind_recomb_sf"/>
</dbReference>
<organism evidence="6 7">
    <name type="scientific">Raoultella terrigena</name>
    <name type="common">Klebsiella terrigena</name>
    <dbReference type="NCBI Taxonomy" id="577"/>
    <lineage>
        <taxon>Bacteria</taxon>
        <taxon>Pseudomonadati</taxon>
        <taxon>Pseudomonadota</taxon>
        <taxon>Gammaproteobacteria</taxon>
        <taxon>Enterobacterales</taxon>
        <taxon>Enterobacteriaceae</taxon>
        <taxon>Klebsiella/Raoultella group</taxon>
        <taxon>Raoultella</taxon>
    </lineage>
</organism>
<dbReference type="Pfam" id="PF07508">
    <property type="entry name" value="Recombinase"/>
    <property type="match status" value="1"/>
</dbReference>
<dbReference type="Gene3D" id="3.90.1750.20">
    <property type="entry name" value="Putative Large Serine Recombinase, Chain B, Domain 2"/>
    <property type="match status" value="1"/>
</dbReference>
<proteinExistence type="predicted"/>
<evidence type="ECO:0000256" key="2">
    <source>
        <dbReference type="ARBA" id="ARBA00023172"/>
    </source>
</evidence>
<dbReference type="InterPro" id="IPR011109">
    <property type="entry name" value="DNA_bind_recombinase_dom"/>
</dbReference>